<dbReference type="FunFam" id="1.10.510.10:FF:000091">
    <property type="entry name" value="Calcium/calmodulin-dependent protein kinase kinase 2 isoform 1"/>
    <property type="match status" value="1"/>
</dbReference>
<dbReference type="PROSITE" id="PS00108">
    <property type="entry name" value="PROTEIN_KINASE_ST"/>
    <property type="match status" value="1"/>
</dbReference>
<protein>
    <recommendedName>
        <fullName evidence="1">non-specific serine/threonine protein kinase</fullName>
        <ecNumber evidence="1">2.7.11.1</ecNumber>
    </recommendedName>
</protein>
<evidence type="ECO:0000256" key="9">
    <source>
        <dbReference type="SAM" id="MobiDB-lite"/>
    </source>
</evidence>
<evidence type="ECO:0000256" key="7">
    <source>
        <dbReference type="ARBA" id="ARBA00047899"/>
    </source>
</evidence>
<evidence type="ECO:0000313" key="12">
    <source>
        <dbReference type="Proteomes" id="UP000694621"/>
    </source>
</evidence>
<evidence type="ECO:0000256" key="5">
    <source>
        <dbReference type="ARBA" id="ARBA00022777"/>
    </source>
</evidence>
<dbReference type="GO" id="GO:0004683">
    <property type="term" value="F:calcium/calmodulin-dependent protein kinase activity"/>
    <property type="evidence" value="ECO:0007669"/>
    <property type="project" value="TreeGrafter"/>
</dbReference>
<dbReference type="InterPro" id="IPR008271">
    <property type="entry name" value="Ser/Thr_kinase_AS"/>
</dbReference>
<feature type="domain" description="Protein kinase" evidence="10">
    <location>
        <begin position="36"/>
        <end position="312"/>
    </location>
</feature>
<keyword evidence="3" id="KW-0808">Transferase</keyword>
<dbReference type="EC" id="2.7.11.1" evidence="1"/>
<keyword evidence="6" id="KW-0067">ATP-binding</keyword>
<dbReference type="Ensembl" id="ENSAMXT00005056441.1">
    <property type="protein sequence ID" value="ENSAMXP00005052155.1"/>
    <property type="gene ID" value="ENSAMXG00005023352.1"/>
</dbReference>
<comment type="catalytic activity">
    <reaction evidence="7">
        <text>L-threonyl-[protein] + ATP = O-phospho-L-threonyl-[protein] + ADP + H(+)</text>
        <dbReference type="Rhea" id="RHEA:46608"/>
        <dbReference type="Rhea" id="RHEA-COMP:11060"/>
        <dbReference type="Rhea" id="RHEA-COMP:11605"/>
        <dbReference type="ChEBI" id="CHEBI:15378"/>
        <dbReference type="ChEBI" id="CHEBI:30013"/>
        <dbReference type="ChEBI" id="CHEBI:30616"/>
        <dbReference type="ChEBI" id="CHEBI:61977"/>
        <dbReference type="ChEBI" id="CHEBI:456216"/>
        <dbReference type="EC" id="2.7.11.1"/>
    </reaction>
</comment>
<dbReference type="InterPro" id="IPR000719">
    <property type="entry name" value="Prot_kinase_dom"/>
</dbReference>
<keyword evidence="4" id="KW-0547">Nucleotide-binding</keyword>
<dbReference type="SMART" id="SM00220">
    <property type="entry name" value="S_TKc"/>
    <property type="match status" value="1"/>
</dbReference>
<dbReference type="Pfam" id="PF00069">
    <property type="entry name" value="Pkinase"/>
    <property type="match status" value="1"/>
</dbReference>
<dbReference type="GO" id="GO:0005737">
    <property type="term" value="C:cytoplasm"/>
    <property type="evidence" value="ECO:0007669"/>
    <property type="project" value="TreeGrafter"/>
</dbReference>
<evidence type="ECO:0000256" key="4">
    <source>
        <dbReference type="ARBA" id="ARBA00022741"/>
    </source>
</evidence>
<name>A0A8B9LLK0_ASTMX</name>
<evidence type="ECO:0000256" key="2">
    <source>
        <dbReference type="ARBA" id="ARBA00022527"/>
    </source>
</evidence>
<accession>A0A8B9LLK0</accession>
<dbReference type="CDD" id="cd14118">
    <property type="entry name" value="STKc_CAMKK"/>
    <property type="match status" value="1"/>
</dbReference>
<dbReference type="InterPro" id="IPR011009">
    <property type="entry name" value="Kinase-like_dom_sf"/>
</dbReference>
<dbReference type="Gene3D" id="1.10.510.10">
    <property type="entry name" value="Transferase(Phosphotransferase) domain 1"/>
    <property type="match status" value="1"/>
</dbReference>
<evidence type="ECO:0000256" key="8">
    <source>
        <dbReference type="ARBA" id="ARBA00048679"/>
    </source>
</evidence>
<evidence type="ECO:0000256" key="1">
    <source>
        <dbReference type="ARBA" id="ARBA00012513"/>
    </source>
</evidence>
<feature type="region of interest" description="Disordered" evidence="9">
    <location>
        <begin position="76"/>
        <end position="100"/>
    </location>
</feature>
<evidence type="ECO:0000313" key="11">
    <source>
        <dbReference type="Ensembl" id="ENSAMXP00005052155.1"/>
    </source>
</evidence>
<dbReference type="AlphaFoldDB" id="A0A8B9LLK0"/>
<keyword evidence="5" id="KW-0418">Kinase</keyword>
<evidence type="ECO:0000259" key="10">
    <source>
        <dbReference type="PROSITE" id="PS50011"/>
    </source>
</evidence>
<keyword evidence="2" id="KW-0723">Serine/threonine-protein kinase</keyword>
<evidence type="ECO:0000256" key="3">
    <source>
        <dbReference type="ARBA" id="ARBA00022679"/>
    </source>
</evidence>
<dbReference type="GO" id="GO:0035556">
    <property type="term" value="P:intracellular signal transduction"/>
    <property type="evidence" value="ECO:0007669"/>
    <property type="project" value="TreeGrafter"/>
</dbReference>
<proteinExistence type="predicted"/>
<comment type="catalytic activity">
    <reaction evidence="8">
        <text>L-seryl-[protein] + ATP = O-phospho-L-seryl-[protein] + ADP + H(+)</text>
        <dbReference type="Rhea" id="RHEA:17989"/>
        <dbReference type="Rhea" id="RHEA-COMP:9863"/>
        <dbReference type="Rhea" id="RHEA-COMP:11604"/>
        <dbReference type="ChEBI" id="CHEBI:15378"/>
        <dbReference type="ChEBI" id="CHEBI:29999"/>
        <dbReference type="ChEBI" id="CHEBI:30616"/>
        <dbReference type="ChEBI" id="CHEBI:83421"/>
        <dbReference type="ChEBI" id="CHEBI:456216"/>
        <dbReference type="EC" id="2.7.11.1"/>
    </reaction>
</comment>
<reference evidence="11" key="1">
    <citation type="submission" date="2025-08" db="UniProtKB">
        <authorList>
            <consortium name="Ensembl"/>
        </authorList>
    </citation>
    <scope>IDENTIFICATION</scope>
</reference>
<dbReference type="Proteomes" id="UP000694621">
    <property type="component" value="Unplaced"/>
</dbReference>
<dbReference type="PROSITE" id="PS50011">
    <property type="entry name" value="PROTEIN_KINASE_DOM"/>
    <property type="match status" value="1"/>
</dbReference>
<dbReference type="PANTHER" id="PTHR24346:SF111">
    <property type="entry name" value="CALCIUM_CALMODULIN-DEPENDENT PROTEIN KINASE KINASE 1"/>
    <property type="match status" value="1"/>
</dbReference>
<dbReference type="PANTHER" id="PTHR24346">
    <property type="entry name" value="MAP/MICROTUBULE AFFINITY-REGULATING KINASE"/>
    <property type="match status" value="1"/>
</dbReference>
<dbReference type="GO" id="GO:0005516">
    <property type="term" value="F:calmodulin binding"/>
    <property type="evidence" value="ECO:0007669"/>
    <property type="project" value="TreeGrafter"/>
</dbReference>
<dbReference type="SUPFAM" id="SSF56112">
    <property type="entry name" value="Protein kinase-like (PK-like)"/>
    <property type="match status" value="1"/>
</dbReference>
<dbReference type="GO" id="GO:0005524">
    <property type="term" value="F:ATP binding"/>
    <property type="evidence" value="ECO:0007669"/>
    <property type="project" value="UniProtKB-KW"/>
</dbReference>
<sequence length="435" mass="49075">MCFHSLIDDLSIHLQCRKKKLNVLKKTVCFLSSSLTTWRYSVAQGSYGVVKLAHNEDDDQYYAMKVVSKKRLMKQCGFPRRPPPKETSGSKGNQPKPLGPLNRVYQEIAILKKLDHLNVVKLVEVLDDPDEDNLHMGEQPVMDIPSDNPLTEEQARFYFRDVILGIEYLHYQKIIHRDIKPSNLLLGDDGHIKIADFGVSNEFEGSDALLSNSAGTPAFMAPETLTDQENRFSGKALDVWAIGVTLYCFVFGKCPFVDDYILALYEKIRNCPVIFPDTPSVCEELKELLIRMLDKVPDTRITIPEIKLHPWVTVGGLEPLPLEEEHCTVVEVTEEEVQNSVKLIPSLSTVILVKSMLRKRSFGNPFDFLSRRQGRSMSAPGNLISYMELSFMVSSSVMHVNTGLCWLMYQSWGSAAFLRVPIEAAFAAVEKLSGK</sequence>
<organism evidence="11 12">
    <name type="scientific">Astyanax mexicanus</name>
    <name type="common">Blind cave fish</name>
    <name type="synonym">Astyanax fasciatus mexicanus</name>
    <dbReference type="NCBI Taxonomy" id="7994"/>
    <lineage>
        <taxon>Eukaryota</taxon>
        <taxon>Metazoa</taxon>
        <taxon>Chordata</taxon>
        <taxon>Craniata</taxon>
        <taxon>Vertebrata</taxon>
        <taxon>Euteleostomi</taxon>
        <taxon>Actinopterygii</taxon>
        <taxon>Neopterygii</taxon>
        <taxon>Teleostei</taxon>
        <taxon>Ostariophysi</taxon>
        <taxon>Characiformes</taxon>
        <taxon>Characoidei</taxon>
        <taxon>Acestrorhamphidae</taxon>
        <taxon>Acestrorhamphinae</taxon>
        <taxon>Astyanax</taxon>
    </lineage>
</organism>
<dbReference type="Gene3D" id="3.30.200.20">
    <property type="entry name" value="Phosphorylase Kinase, domain 1"/>
    <property type="match status" value="1"/>
</dbReference>
<evidence type="ECO:0000256" key="6">
    <source>
        <dbReference type="ARBA" id="ARBA00022840"/>
    </source>
</evidence>